<reference evidence="1 2" key="1">
    <citation type="submission" date="2019-05" db="EMBL/GenBank/DDBJ databases">
        <title>Another draft genome of Portunus trituberculatus and its Hox gene families provides insights of decapod evolution.</title>
        <authorList>
            <person name="Jeong J.-H."/>
            <person name="Song I."/>
            <person name="Kim S."/>
            <person name="Choi T."/>
            <person name="Kim D."/>
            <person name="Ryu S."/>
            <person name="Kim W."/>
        </authorList>
    </citation>
    <scope>NUCLEOTIDE SEQUENCE [LARGE SCALE GENOMIC DNA]</scope>
    <source>
        <tissue evidence="1">Muscle</tissue>
    </source>
</reference>
<sequence length="79" mass="8100">MYIIQSAVIVDECLVKTRASGAAGGAVIVGLGITGVGPMPDDKGAAGDSGKRRLLIVILKGNMGVTLTNAVMDFLIIRE</sequence>
<comment type="caution">
    <text evidence="1">The sequence shown here is derived from an EMBL/GenBank/DDBJ whole genome shotgun (WGS) entry which is preliminary data.</text>
</comment>
<dbReference type="EMBL" id="VSRR010051726">
    <property type="protein sequence ID" value="MPC79667.1"/>
    <property type="molecule type" value="Genomic_DNA"/>
</dbReference>
<evidence type="ECO:0000313" key="2">
    <source>
        <dbReference type="Proteomes" id="UP000324222"/>
    </source>
</evidence>
<name>A0A5B7IDR0_PORTR</name>
<accession>A0A5B7IDR0</accession>
<keyword evidence="2" id="KW-1185">Reference proteome</keyword>
<dbReference type="Proteomes" id="UP000324222">
    <property type="component" value="Unassembled WGS sequence"/>
</dbReference>
<protein>
    <submittedName>
        <fullName evidence="1">Uncharacterized protein</fullName>
    </submittedName>
</protein>
<organism evidence="1 2">
    <name type="scientific">Portunus trituberculatus</name>
    <name type="common">Swimming crab</name>
    <name type="synonym">Neptunus trituberculatus</name>
    <dbReference type="NCBI Taxonomy" id="210409"/>
    <lineage>
        <taxon>Eukaryota</taxon>
        <taxon>Metazoa</taxon>
        <taxon>Ecdysozoa</taxon>
        <taxon>Arthropoda</taxon>
        <taxon>Crustacea</taxon>
        <taxon>Multicrustacea</taxon>
        <taxon>Malacostraca</taxon>
        <taxon>Eumalacostraca</taxon>
        <taxon>Eucarida</taxon>
        <taxon>Decapoda</taxon>
        <taxon>Pleocyemata</taxon>
        <taxon>Brachyura</taxon>
        <taxon>Eubrachyura</taxon>
        <taxon>Portunoidea</taxon>
        <taxon>Portunidae</taxon>
        <taxon>Portuninae</taxon>
        <taxon>Portunus</taxon>
    </lineage>
</organism>
<gene>
    <name evidence="1" type="ORF">E2C01_074204</name>
</gene>
<proteinExistence type="predicted"/>
<evidence type="ECO:0000313" key="1">
    <source>
        <dbReference type="EMBL" id="MPC79667.1"/>
    </source>
</evidence>
<dbReference type="AlphaFoldDB" id="A0A5B7IDR0"/>